<evidence type="ECO:0000256" key="6">
    <source>
        <dbReference type="ARBA" id="ARBA00022833"/>
    </source>
</evidence>
<proteinExistence type="inferred from homology"/>
<evidence type="ECO:0000256" key="7">
    <source>
        <dbReference type="ARBA" id="ARBA00023242"/>
    </source>
</evidence>
<dbReference type="AlphaFoldDB" id="A0AA36JSZ5"/>
<dbReference type="GO" id="GO:0005634">
    <property type="term" value="C:nucleus"/>
    <property type="evidence" value="ECO:0007669"/>
    <property type="project" value="UniProtKB-SubCell"/>
</dbReference>
<dbReference type="GO" id="GO:0008143">
    <property type="term" value="F:poly(A) binding"/>
    <property type="evidence" value="ECO:0007669"/>
    <property type="project" value="InterPro"/>
</dbReference>
<dbReference type="GO" id="GO:0008270">
    <property type="term" value="F:zinc ion binding"/>
    <property type="evidence" value="ECO:0007669"/>
    <property type="project" value="UniProtKB-KW"/>
</dbReference>
<dbReference type="PANTHER" id="PTHR14738">
    <property type="entry name" value="ZINC FINGER CCCH DOMAIN-CONTAINING PROTEIN 14"/>
    <property type="match status" value="1"/>
</dbReference>
<reference evidence="8" key="1">
    <citation type="submission" date="2023-08" db="EMBL/GenBank/DDBJ databases">
        <authorList>
            <person name="Chen Y."/>
            <person name="Shah S."/>
            <person name="Dougan E. K."/>
            <person name="Thang M."/>
            <person name="Chan C."/>
        </authorList>
    </citation>
    <scope>NUCLEOTIDE SEQUENCE</scope>
</reference>
<name>A0AA36JSZ5_9DINO</name>
<comment type="subcellular location">
    <subcellularLocation>
        <location evidence="1">Nucleus</location>
    </subcellularLocation>
</comment>
<keyword evidence="4" id="KW-0677">Repeat</keyword>
<keyword evidence="6" id="KW-0862">Zinc</keyword>
<evidence type="ECO:0000256" key="3">
    <source>
        <dbReference type="ARBA" id="ARBA00022723"/>
    </source>
</evidence>
<dbReference type="Pfam" id="PF14608">
    <property type="entry name" value="zf-CCCH_2"/>
    <property type="match status" value="4"/>
</dbReference>
<organism evidence="8 9">
    <name type="scientific">Effrenium voratum</name>
    <dbReference type="NCBI Taxonomy" id="2562239"/>
    <lineage>
        <taxon>Eukaryota</taxon>
        <taxon>Sar</taxon>
        <taxon>Alveolata</taxon>
        <taxon>Dinophyceae</taxon>
        <taxon>Suessiales</taxon>
        <taxon>Symbiodiniaceae</taxon>
        <taxon>Effrenium</taxon>
    </lineage>
</organism>
<dbReference type="PANTHER" id="PTHR14738:SF29">
    <property type="entry name" value="ZINC FINGER CCCH DOMAIN-CONTAINING PROTEIN 14"/>
    <property type="match status" value="1"/>
</dbReference>
<evidence type="ECO:0000256" key="2">
    <source>
        <dbReference type="ARBA" id="ARBA00008423"/>
    </source>
</evidence>
<sequence>MTQSFSGKGWKTAADAGKGGGQADCAKGLTCTRSDCYFTHPPGWKGKGGSAASAPAAADAGKGGGGKADCAKGLACTRSDCYFTHPPGWKGKGGSAASSPAAADAGKGGGGKADCAKGLACTRSDCYFSHPLGWKGKGGSAASAPAEADAGKGGGGKADCAKGLACTRSDCYFTHPPGWKANVSAASALAAADARKGRGGMADCAAEAAPAAPAAAGKGKGKSEPAALEGLLLSQPDSDAARLPSAAVAAILEHALTIRNQFSVELQPLSRVGILLKGSADALCNARCVLSRVACVQDRFTVHRLIVGKYRFLEVSAEERELVDQLWQGRRVVVQKTGKLCIVQKLQVQVGMSAGIRLIATVKPVVDEEDEGLTFEEGAEGLLCWDTYGRPDAIIVEHKTLGSDALCQVFVRHCCSQVAPVEAVEVTALGGDYVRSRVTFDISAEPYAAERTLTLLDGRMVGSVRLKFWWPARGLSFD</sequence>
<keyword evidence="7" id="KW-0539">Nucleus</keyword>
<keyword evidence="3" id="KW-0479">Metal-binding</keyword>
<comment type="similarity">
    <text evidence="2">Belongs to the ZC3H14 family.</text>
</comment>
<accession>A0AA36JSZ5</accession>
<dbReference type="GO" id="GO:0043488">
    <property type="term" value="P:regulation of mRNA stability"/>
    <property type="evidence" value="ECO:0007669"/>
    <property type="project" value="InterPro"/>
</dbReference>
<dbReference type="Proteomes" id="UP001178507">
    <property type="component" value="Unassembled WGS sequence"/>
</dbReference>
<evidence type="ECO:0000256" key="5">
    <source>
        <dbReference type="ARBA" id="ARBA00022771"/>
    </source>
</evidence>
<keyword evidence="5" id="KW-0863">Zinc-finger</keyword>
<keyword evidence="9" id="KW-1185">Reference proteome</keyword>
<dbReference type="GO" id="GO:0005737">
    <property type="term" value="C:cytoplasm"/>
    <property type="evidence" value="ECO:0007669"/>
    <property type="project" value="TreeGrafter"/>
</dbReference>
<evidence type="ECO:0000256" key="1">
    <source>
        <dbReference type="ARBA" id="ARBA00004123"/>
    </source>
</evidence>
<evidence type="ECO:0000256" key="4">
    <source>
        <dbReference type="ARBA" id="ARBA00022737"/>
    </source>
</evidence>
<dbReference type="EMBL" id="CAUJNA010003862">
    <property type="protein sequence ID" value="CAJ1411207.1"/>
    <property type="molecule type" value="Genomic_DNA"/>
</dbReference>
<evidence type="ECO:0000313" key="9">
    <source>
        <dbReference type="Proteomes" id="UP001178507"/>
    </source>
</evidence>
<dbReference type="Gene3D" id="4.10.1000.40">
    <property type="match status" value="2"/>
</dbReference>
<comment type="caution">
    <text evidence="8">The sequence shown here is derived from an EMBL/GenBank/DDBJ whole genome shotgun (WGS) entry which is preliminary data.</text>
</comment>
<gene>
    <name evidence="8" type="ORF">EVOR1521_LOCUS31832</name>
</gene>
<evidence type="ECO:0000313" key="8">
    <source>
        <dbReference type="EMBL" id="CAJ1411207.1"/>
    </source>
</evidence>
<protein>
    <recommendedName>
        <fullName evidence="10">C3H1-type domain-containing protein</fullName>
    </recommendedName>
</protein>
<dbReference type="InterPro" id="IPR040366">
    <property type="entry name" value="Nab2/ZC3H14"/>
</dbReference>
<evidence type="ECO:0008006" key="10">
    <source>
        <dbReference type="Google" id="ProtNLM"/>
    </source>
</evidence>